<dbReference type="GO" id="GO:0016491">
    <property type="term" value="F:oxidoreductase activity"/>
    <property type="evidence" value="ECO:0007669"/>
    <property type="project" value="InterPro"/>
</dbReference>
<dbReference type="InterPro" id="IPR009799">
    <property type="entry name" value="EthD_dom"/>
</dbReference>
<dbReference type="Pfam" id="PF07110">
    <property type="entry name" value="EthD"/>
    <property type="match status" value="1"/>
</dbReference>
<accession>A0A163J371</accession>
<dbReference type="OrthoDB" id="5421601at2759"/>
<dbReference type="STRING" id="5454.A0A163J371"/>
<sequence>MSTESLIRITVLANRNARISEEEYHKHWAEKHAPLVSAWLQRHGVVKYTQYHTTSAHKNLTSQNTLSYDGMADFYVRKYEDFEEAYKDPYYKDVVKPDEEYLFDVEKMRVMVGTETCVIENAKIVEGRVISFATFILSHPYFEFNALQQGIMSDTWFSHKLAPDGDVQDGCHPEEAQALKHYLRQKTSTTEAAQAIIRPIIAADSPREALARLWGFLMDALLELTRQHIEPLITLLQVIGDLPNPESTPTAGKQPLDESWRGLPGFGHLWSDMCEAGNWRSMIGAISSPERDAMRDEHIVLCIRAATDKEPVITQKGIGPFVVDDGASRTHAANFDSCTVPYSDLHHVYTHLNLRTPRPLPDTRMPNYSTLSVLPVTYVRFTMRLLDLPPEIIDYIIDFAGPAGLEGFVLSCKAVYERAKTQIQVHNTLRRRWRHTNNQSMMRRGDTLNVLYEISQNPIIAEYVETLSLWDRRPDEEIGSQGATNSFRNNKESVQQIKSLLRNAEYFQNADLDEWWTQIIEEDQTTDLESVDKLYATVALLALLPNLKTLQLPDRWHEVRDEEAAAALVPSVESLVSMSNDSTPKRRRQALQSLETLMPFTEEGYDVRVGLQCLQPFMVLNSIRNLYAVSCVAVDDDWGGIPFHWRYASKSPLTRLELASCCMDAQGLDALLSQTPAVTVFKYSHQTKWDGLGYDWNPGEFLQALADRLGRQIVDMAITVDELHGEIVNGLSSFHCFPNLRKLEVDVIPFCGPPLESGQRLGRDAFIPDGATAWTHSDIPCLGDMLPESIREVHLNTDFPLPSEQSLKALVKNIVDRRTNRLRHLEICIVRQYQNNTAQDIADRHEVILETFDMNAANPRARAMMPVWKREFDQRVGGIVTARSA</sequence>
<proteinExistence type="inferred from homology"/>
<dbReference type="AlphaFoldDB" id="A0A163J371"/>
<gene>
    <name evidence="2" type="ORF">ST47_g2763</name>
</gene>
<evidence type="ECO:0000256" key="1">
    <source>
        <dbReference type="ARBA" id="ARBA00005986"/>
    </source>
</evidence>
<protein>
    <submittedName>
        <fullName evidence="2">Uncharacterized protein</fullName>
    </submittedName>
</protein>
<comment type="similarity">
    <text evidence="1">Belongs to the tpcK family.</text>
</comment>
<keyword evidence="3" id="KW-1185">Reference proteome</keyword>
<dbReference type="Proteomes" id="UP000076837">
    <property type="component" value="Unassembled WGS sequence"/>
</dbReference>
<evidence type="ECO:0000313" key="2">
    <source>
        <dbReference type="EMBL" id="KZM26111.1"/>
    </source>
</evidence>
<comment type="caution">
    <text evidence="2">The sequence shown here is derived from an EMBL/GenBank/DDBJ whole genome shotgun (WGS) entry which is preliminary data.</text>
</comment>
<dbReference type="SUPFAM" id="SSF54909">
    <property type="entry name" value="Dimeric alpha+beta barrel"/>
    <property type="match status" value="1"/>
</dbReference>
<evidence type="ECO:0000313" key="3">
    <source>
        <dbReference type="Proteomes" id="UP000076837"/>
    </source>
</evidence>
<dbReference type="EMBL" id="JYNV01000115">
    <property type="protein sequence ID" value="KZM26111.1"/>
    <property type="molecule type" value="Genomic_DNA"/>
</dbReference>
<reference evidence="2 3" key="1">
    <citation type="journal article" date="2016" name="Sci. Rep.">
        <title>Draft genome sequencing and secretome analysis of fungal phytopathogen Ascochyta rabiei provides insight into the necrotrophic effector repertoire.</title>
        <authorList>
            <person name="Verma S."/>
            <person name="Gazara R.K."/>
            <person name="Nizam S."/>
            <person name="Parween S."/>
            <person name="Chattopadhyay D."/>
            <person name="Verma P.K."/>
        </authorList>
    </citation>
    <scope>NUCLEOTIDE SEQUENCE [LARGE SCALE GENOMIC DNA]</scope>
    <source>
        <strain evidence="2 3">ArDII</strain>
    </source>
</reference>
<organism evidence="2 3">
    <name type="scientific">Didymella rabiei</name>
    <name type="common">Chickpea ascochyta blight fungus</name>
    <name type="synonym">Mycosphaerella rabiei</name>
    <dbReference type="NCBI Taxonomy" id="5454"/>
    <lineage>
        <taxon>Eukaryota</taxon>
        <taxon>Fungi</taxon>
        <taxon>Dikarya</taxon>
        <taxon>Ascomycota</taxon>
        <taxon>Pezizomycotina</taxon>
        <taxon>Dothideomycetes</taxon>
        <taxon>Pleosporomycetidae</taxon>
        <taxon>Pleosporales</taxon>
        <taxon>Pleosporineae</taxon>
        <taxon>Didymellaceae</taxon>
        <taxon>Ascochyta</taxon>
    </lineage>
</organism>
<dbReference type="Gene3D" id="3.30.70.100">
    <property type="match status" value="1"/>
</dbReference>
<dbReference type="InterPro" id="IPR011008">
    <property type="entry name" value="Dimeric_a/b-barrel"/>
</dbReference>
<name>A0A163J371_DIDRA</name>